<protein>
    <submittedName>
        <fullName evidence="2">Uncharacterized protein</fullName>
    </submittedName>
</protein>
<evidence type="ECO:0000313" key="2">
    <source>
        <dbReference type="EMBL" id="USP02266.1"/>
    </source>
</evidence>
<dbReference type="Proteomes" id="UP001056980">
    <property type="component" value="Chromosome"/>
</dbReference>
<keyword evidence="1" id="KW-1133">Transmembrane helix</keyword>
<keyword evidence="1" id="KW-0472">Membrane</keyword>
<dbReference type="RefSeq" id="WP_078692208.1">
    <property type="nucleotide sequence ID" value="NZ_CP083444.1"/>
</dbReference>
<organism evidence="2 3">
    <name type="scientific">Bartonella taylorii</name>
    <dbReference type="NCBI Taxonomy" id="33046"/>
    <lineage>
        <taxon>Bacteria</taxon>
        <taxon>Pseudomonadati</taxon>
        <taxon>Pseudomonadota</taxon>
        <taxon>Alphaproteobacteria</taxon>
        <taxon>Hyphomicrobiales</taxon>
        <taxon>Bartonellaceae</taxon>
        <taxon>Bartonella</taxon>
    </lineage>
</organism>
<dbReference type="KEGG" id="btay:LAJ60_05140"/>
<keyword evidence="1" id="KW-0812">Transmembrane</keyword>
<evidence type="ECO:0000256" key="1">
    <source>
        <dbReference type="SAM" id="Phobius"/>
    </source>
</evidence>
<sequence>MKAKNSTFNKKSRSFLFETFMMFSLKNYKMTLGNFLIAFYTFLIMMVLEVPAFATPLPEALHGESWNGVGYLIFLLPVLIWVCLFIPLPIFWGVRSIRERKLRKAIQQVKEMAEMQDKSDEM</sequence>
<reference evidence="2" key="1">
    <citation type="journal article" date="2022" name="Proc. Natl. Acad. Sci. U.S.A.">
        <title>Identification of the Bartonella autotransporter CFA as a protective antigen and hypervariable target of neutralizing antibodies in mice.</title>
        <authorList>
            <person name="Siewert L.K."/>
            <person name="Korotaev A."/>
            <person name="Sedzicki J."/>
            <person name="Fromm K."/>
            <person name="Pinschewer D.D."/>
            <person name="Dehio C."/>
        </authorList>
    </citation>
    <scope>NUCLEOTIDE SEQUENCE</scope>
    <source>
        <strain evidence="2">IBS296</strain>
    </source>
</reference>
<proteinExistence type="predicted"/>
<name>A0A9Q8YWB4_BARTA</name>
<evidence type="ECO:0000313" key="3">
    <source>
        <dbReference type="Proteomes" id="UP001056980"/>
    </source>
</evidence>
<gene>
    <name evidence="2" type="ORF">LAJ60_05140</name>
</gene>
<feature type="transmembrane region" description="Helical" evidence="1">
    <location>
        <begin position="70"/>
        <end position="94"/>
    </location>
</feature>
<accession>A0A9Q8YWB4</accession>
<dbReference type="EMBL" id="CP083444">
    <property type="protein sequence ID" value="USP02266.1"/>
    <property type="molecule type" value="Genomic_DNA"/>
</dbReference>
<dbReference type="AlphaFoldDB" id="A0A9Q8YWB4"/>